<comment type="caution">
    <text evidence="2">The sequence shown here is derived from an EMBL/GenBank/DDBJ whole genome shotgun (WGS) entry which is preliminary data.</text>
</comment>
<evidence type="ECO:0000313" key="3">
    <source>
        <dbReference type="Proteomes" id="UP001431449"/>
    </source>
</evidence>
<dbReference type="RefSeq" id="WP_248206650.1">
    <property type="nucleotide sequence ID" value="NZ_JALNMH010000004.1"/>
</dbReference>
<organism evidence="2 3">
    <name type="scientific">Pseudomarimonas salicorniae</name>
    <dbReference type="NCBI Taxonomy" id="2933270"/>
    <lineage>
        <taxon>Bacteria</taxon>
        <taxon>Pseudomonadati</taxon>
        <taxon>Pseudomonadota</taxon>
        <taxon>Gammaproteobacteria</taxon>
        <taxon>Lysobacterales</taxon>
        <taxon>Lysobacteraceae</taxon>
        <taxon>Pseudomarimonas</taxon>
    </lineage>
</organism>
<feature type="signal peptide" evidence="1">
    <location>
        <begin position="1"/>
        <end position="18"/>
    </location>
</feature>
<dbReference type="Pfam" id="PF13689">
    <property type="entry name" value="DUF4154"/>
    <property type="match status" value="1"/>
</dbReference>
<evidence type="ECO:0000313" key="2">
    <source>
        <dbReference type="EMBL" id="MCK7593300.1"/>
    </source>
</evidence>
<protein>
    <submittedName>
        <fullName evidence="2">YfiR family protein</fullName>
    </submittedName>
</protein>
<sequence length="184" mass="19855">MRLPLQLLLVSLALLASAAQPALSASEREAAIRAAFLYRLSFFVHWPEGELADPGAPISVCVVAAGESEVFRQLELGARRWKIGERPMRVQLLAGGAALEGCHIAYIEGDLPAARLPGQLVVVESMARLDGIGDLALVATRTEDGGTRLGFHADRQRLARARFSLSSQLMQLLSFRAERPGDPS</sequence>
<name>A0ABT0GFI7_9GAMM</name>
<feature type="chain" id="PRO_5047096352" evidence="1">
    <location>
        <begin position="19"/>
        <end position="184"/>
    </location>
</feature>
<accession>A0ABT0GFI7</accession>
<keyword evidence="1" id="KW-0732">Signal</keyword>
<evidence type="ECO:0000256" key="1">
    <source>
        <dbReference type="SAM" id="SignalP"/>
    </source>
</evidence>
<keyword evidence="3" id="KW-1185">Reference proteome</keyword>
<reference evidence="2" key="1">
    <citation type="submission" date="2022-04" db="EMBL/GenBank/DDBJ databases">
        <title>Lysobacter sp. CAU 1642 isolated from sea sand.</title>
        <authorList>
            <person name="Kim W."/>
        </authorList>
    </citation>
    <scope>NUCLEOTIDE SEQUENCE</scope>
    <source>
        <strain evidence="2">CAU 1642</strain>
    </source>
</reference>
<dbReference type="Proteomes" id="UP001431449">
    <property type="component" value="Unassembled WGS sequence"/>
</dbReference>
<dbReference type="InterPro" id="IPR025293">
    <property type="entry name" value="YfiR/HmsC-like"/>
</dbReference>
<gene>
    <name evidence="2" type="ORF">M0G41_06420</name>
</gene>
<dbReference type="EMBL" id="JALNMH010000004">
    <property type="protein sequence ID" value="MCK7593300.1"/>
    <property type="molecule type" value="Genomic_DNA"/>
</dbReference>
<proteinExistence type="predicted"/>